<evidence type="ECO:0000313" key="10">
    <source>
        <dbReference type="EMBL" id="CAF3579265.1"/>
    </source>
</evidence>
<evidence type="ECO:0000313" key="11">
    <source>
        <dbReference type="EMBL" id="CAF3642608.1"/>
    </source>
</evidence>
<dbReference type="FunFam" id="3.20.20.140:FF:000005">
    <property type="entry name" value="TatD family hydrolase"/>
    <property type="match status" value="1"/>
</dbReference>
<dbReference type="InterPro" id="IPR001130">
    <property type="entry name" value="TatD-like"/>
</dbReference>
<keyword evidence="4" id="KW-0378">Hydrolase</keyword>
<evidence type="ECO:0000256" key="7">
    <source>
        <dbReference type="PIRSR" id="PIRSR005902-1"/>
    </source>
</evidence>
<dbReference type="OrthoDB" id="413993at2759"/>
<dbReference type="EMBL" id="CAJNOQ010000383">
    <property type="protein sequence ID" value="CAF0794806.1"/>
    <property type="molecule type" value="Genomic_DNA"/>
</dbReference>
<dbReference type="AlphaFoldDB" id="A0A813S4L1"/>
<dbReference type="Pfam" id="PF01026">
    <property type="entry name" value="TatD_DNase"/>
    <property type="match status" value="1"/>
</dbReference>
<dbReference type="Gene3D" id="3.20.20.140">
    <property type="entry name" value="Metal-dependent hydrolases"/>
    <property type="match status" value="1"/>
</dbReference>
<dbReference type="Proteomes" id="UP000663829">
    <property type="component" value="Unassembled WGS sequence"/>
</dbReference>
<protein>
    <recommendedName>
        <fullName evidence="5">Deoxyribonuclease TATDN1</fullName>
    </recommendedName>
</protein>
<comment type="similarity">
    <text evidence="1">Belongs to the metallo-dependent hydrolases superfamily. TatD-type hydrolase family.</text>
</comment>
<comment type="function">
    <text evidence="6">Deoxyribonuclease which catalyzes (in vitro) the decatenation of kinetoplast DNA, which are circular DNA catenated to each other, producing linear DNA molecules. Plays an important role in chromosomal segregation and cell cycle progression during eye development probably via its DNA decatenation activity.</text>
</comment>
<comment type="caution">
    <text evidence="8">The sequence shown here is derived from an EMBL/GenBank/DDBJ whole genome shotgun (WGS) entry which is preliminary data.</text>
</comment>
<keyword evidence="2" id="KW-0540">Nuclease</keyword>
<dbReference type="CDD" id="cd01310">
    <property type="entry name" value="TatD_DNAse"/>
    <property type="match status" value="1"/>
</dbReference>
<dbReference type="PIRSF" id="PIRSF005902">
    <property type="entry name" value="DNase_TatD"/>
    <property type="match status" value="1"/>
</dbReference>
<evidence type="ECO:0000256" key="1">
    <source>
        <dbReference type="ARBA" id="ARBA00009275"/>
    </source>
</evidence>
<dbReference type="PANTHER" id="PTHR10060">
    <property type="entry name" value="TATD FAMILY DEOXYRIBONUCLEASE"/>
    <property type="match status" value="1"/>
</dbReference>
<dbReference type="SUPFAM" id="SSF51556">
    <property type="entry name" value="Metallo-dependent hydrolases"/>
    <property type="match status" value="1"/>
</dbReference>
<dbReference type="Proteomes" id="UP000682733">
    <property type="component" value="Unassembled WGS sequence"/>
</dbReference>
<evidence type="ECO:0000313" key="8">
    <source>
        <dbReference type="EMBL" id="CAF0794806.1"/>
    </source>
</evidence>
<evidence type="ECO:0000313" key="12">
    <source>
        <dbReference type="Proteomes" id="UP000663829"/>
    </source>
</evidence>
<evidence type="ECO:0000256" key="5">
    <source>
        <dbReference type="ARBA" id="ARBA00039767"/>
    </source>
</evidence>
<evidence type="ECO:0000313" key="9">
    <source>
        <dbReference type="EMBL" id="CAF0857634.1"/>
    </source>
</evidence>
<keyword evidence="3 7" id="KW-0479">Metal-binding</keyword>
<evidence type="ECO:0000256" key="4">
    <source>
        <dbReference type="ARBA" id="ARBA00022801"/>
    </source>
</evidence>
<accession>A0A813S4L1</accession>
<dbReference type="EMBL" id="CAJOBA010002385">
    <property type="protein sequence ID" value="CAF3642608.1"/>
    <property type="molecule type" value="Genomic_DNA"/>
</dbReference>
<feature type="binding site" evidence="7">
    <location>
        <position position="197"/>
    </location>
    <ligand>
        <name>a divalent metal cation</name>
        <dbReference type="ChEBI" id="CHEBI:60240"/>
        <label>2</label>
    </ligand>
</feature>
<organism evidence="8 12">
    <name type="scientific">Didymodactylos carnosus</name>
    <dbReference type="NCBI Taxonomy" id="1234261"/>
    <lineage>
        <taxon>Eukaryota</taxon>
        <taxon>Metazoa</taxon>
        <taxon>Spiralia</taxon>
        <taxon>Gnathifera</taxon>
        <taxon>Rotifera</taxon>
        <taxon>Eurotatoria</taxon>
        <taxon>Bdelloidea</taxon>
        <taxon>Philodinida</taxon>
        <taxon>Philodinidae</taxon>
        <taxon>Didymodactylos</taxon>
    </lineage>
</organism>
<dbReference type="EMBL" id="CAJOBC010000383">
    <property type="protein sequence ID" value="CAF3579265.1"/>
    <property type="molecule type" value="Genomic_DNA"/>
</dbReference>
<keyword evidence="12" id="KW-1185">Reference proteome</keyword>
<feature type="binding site" evidence="7">
    <location>
        <position position="171"/>
    </location>
    <ligand>
        <name>a divalent metal cation</name>
        <dbReference type="ChEBI" id="CHEBI:60240"/>
        <label>2</label>
    </ligand>
</feature>
<dbReference type="InterPro" id="IPR050891">
    <property type="entry name" value="TatD-type_Hydrolase"/>
</dbReference>
<dbReference type="GO" id="GO:0016788">
    <property type="term" value="F:hydrolase activity, acting on ester bonds"/>
    <property type="evidence" value="ECO:0007669"/>
    <property type="project" value="InterPro"/>
</dbReference>
<dbReference type="InterPro" id="IPR032466">
    <property type="entry name" value="Metal_Hydrolase"/>
</dbReference>
<reference evidence="8" key="1">
    <citation type="submission" date="2021-02" db="EMBL/GenBank/DDBJ databases">
        <authorList>
            <person name="Nowell W R."/>
        </authorList>
    </citation>
    <scope>NUCLEOTIDE SEQUENCE</scope>
</reference>
<gene>
    <name evidence="8" type="ORF">GPM918_LOCUS3192</name>
    <name evidence="9" type="ORF">OVA965_LOCUS7470</name>
    <name evidence="10" type="ORF">SRO942_LOCUS3192</name>
    <name evidence="11" type="ORF">TMI583_LOCUS7465</name>
</gene>
<dbReference type="PANTHER" id="PTHR10060:SF15">
    <property type="entry name" value="DEOXYRIBONUCLEASE TATDN1"/>
    <property type="match status" value="1"/>
</dbReference>
<feature type="binding site" evidence="7">
    <location>
        <position position="249"/>
    </location>
    <ligand>
        <name>a divalent metal cation</name>
        <dbReference type="ChEBI" id="CHEBI:60240"/>
        <label>1</label>
    </ligand>
</feature>
<dbReference type="EMBL" id="CAJNOK010002385">
    <property type="protein sequence ID" value="CAF0857634.1"/>
    <property type="molecule type" value="Genomic_DNA"/>
</dbReference>
<evidence type="ECO:0000256" key="2">
    <source>
        <dbReference type="ARBA" id="ARBA00022722"/>
    </source>
</evidence>
<feature type="binding site" evidence="7">
    <location>
        <position position="135"/>
    </location>
    <ligand>
        <name>a divalent metal cation</name>
        <dbReference type="ChEBI" id="CHEBI:60240"/>
        <label>1</label>
    </ligand>
</feature>
<dbReference type="Proteomes" id="UP000681722">
    <property type="component" value="Unassembled WGS sequence"/>
</dbReference>
<evidence type="ECO:0000256" key="6">
    <source>
        <dbReference type="ARBA" id="ARBA00045223"/>
    </source>
</evidence>
<name>A0A813S4L1_9BILA</name>
<dbReference type="GO" id="GO:0046872">
    <property type="term" value="F:metal ion binding"/>
    <property type="evidence" value="ECO:0007669"/>
    <property type="project" value="UniProtKB-KW"/>
</dbReference>
<evidence type="ECO:0000256" key="3">
    <source>
        <dbReference type="ARBA" id="ARBA00022723"/>
    </source>
</evidence>
<sequence>MAQNYPNTNKHSRSLYATSISHPTTISLVSQLTSPLIDIGANLGHRSFNNDLKPVLKRASDCKLSDVIITGTSVRASRQNIELCKTYEQQQQDVKLHCTVGIHPHEATRHSLFNYRQQLVELLDKKDNYVVAIGECGLDFDRNFSKEHDQLKVFENHLELAVEYNLPLFMHERQASTQMINLLEKYSNHKNFRGVIHCFTTSSTDALNKYLNMNLYIGITGWICDERRGKDLQQIVHNIPLDKLLIETDAPFLLPRTMPKPWPQINEPSNLVYVADKIAKCYNMSIDEIGKHSSENTKRLFQI</sequence>
<dbReference type="GO" id="GO:0004518">
    <property type="term" value="F:nuclease activity"/>
    <property type="evidence" value="ECO:0007669"/>
    <property type="project" value="UniProtKB-KW"/>
</dbReference>
<proteinExistence type="inferred from homology"/>
<dbReference type="Proteomes" id="UP000677228">
    <property type="component" value="Unassembled WGS sequence"/>
</dbReference>